<evidence type="ECO:0000313" key="3">
    <source>
        <dbReference type="Proteomes" id="UP001203423"/>
    </source>
</evidence>
<evidence type="ECO:0008006" key="4">
    <source>
        <dbReference type="Google" id="ProtNLM"/>
    </source>
</evidence>
<feature type="chain" id="PRO_5046899961" description="Hemolysin" evidence="1">
    <location>
        <begin position="29"/>
        <end position="474"/>
    </location>
</feature>
<dbReference type="Proteomes" id="UP001203423">
    <property type="component" value="Unassembled WGS sequence"/>
</dbReference>
<dbReference type="EMBL" id="JAKIKS010000272">
    <property type="protein sequence ID" value="MCL1127965.1"/>
    <property type="molecule type" value="Genomic_DNA"/>
</dbReference>
<accession>A0ABT0LKF9</accession>
<protein>
    <recommendedName>
        <fullName evidence="4">Hemolysin</fullName>
    </recommendedName>
</protein>
<keyword evidence="3" id="KW-1185">Reference proteome</keyword>
<reference evidence="2 3" key="1">
    <citation type="submission" date="2022-01" db="EMBL/GenBank/DDBJ databases">
        <title>Whole genome-based taxonomy of the Shewanellaceae.</title>
        <authorList>
            <person name="Martin-Rodriguez A.J."/>
        </authorList>
    </citation>
    <scope>NUCLEOTIDE SEQUENCE [LARGE SCALE GENOMIC DNA]</scope>
    <source>
        <strain evidence="2 3">DSM 17177</strain>
    </source>
</reference>
<gene>
    <name evidence="2" type="ORF">L2764_26825</name>
</gene>
<name>A0ABT0LKF9_9GAMM</name>
<organism evidence="2 3">
    <name type="scientific">Shewanella surugensis</name>
    <dbReference type="NCBI Taxonomy" id="212020"/>
    <lineage>
        <taxon>Bacteria</taxon>
        <taxon>Pseudomonadati</taxon>
        <taxon>Pseudomonadota</taxon>
        <taxon>Gammaproteobacteria</taxon>
        <taxon>Alteromonadales</taxon>
        <taxon>Shewanellaceae</taxon>
        <taxon>Shewanella</taxon>
    </lineage>
</organism>
<dbReference type="InterPro" id="IPR028994">
    <property type="entry name" value="Integrin_alpha_N"/>
</dbReference>
<evidence type="ECO:0000313" key="2">
    <source>
        <dbReference type="EMBL" id="MCL1127965.1"/>
    </source>
</evidence>
<comment type="caution">
    <text evidence="2">The sequence shown here is derived from an EMBL/GenBank/DDBJ whole genome shotgun (WGS) entry which is preliminary data.</text>
</comment>
<proteinExistence type="predicted"/>
<dbReference type="SUPFAM" id="SSF69318">
    <property type="entry name" value="Integrin alpha N-terminal domain"/>
    <property type="match status" value="1"/>
</dbReference>
<evidence type="ECO:0000256" key="1">
    <source>
        <dbReference type="SAM" id="SignalP"/>
    </source>
</evidence>
<keyword evidence="1" id="KW-0732">Signal</keyword>
<sequence length="474" mass="52150">MTLKCNNISRTRSLGILSSMFLSMTTFAIEDPLKGFHNMSPHDDLLYNSSYFDLTTNSVNTRIKQSEILNPYDFTAKQSVAFHELAKNQANTETGSEVLAARLFSTLNDATVALVPNANQETFSVEVYDKKFESGGVHELNNYPSITEPLPVFNNAENLQIDTVNYYAVKADFTGNGTEEVIAIGDSVNFNRTLLNSYGFHFVLIKANDVKVPAEGVSVTTIYEPETLISGVLNVPQYGKPVVGDLTGDDNQEIVFASNSHFNVFTVCSGQYSSVIHSVCNNNDGTSKPAYTVVNNGNMNIQQLLPDLSILRDRANYDLQIGNFRGKGNELAVVASTSKGPFFTGWKSGIYAYQLSADENGLGFVNVTSHEITDQIENYSTMGGYCFAASAKKFVNELNDQLWLACQTYSFNPNHNGGATITLLQIGFNEEDENKEIKVISKSVPWGSDHWRLRGLSAFYPMTLPTDQGGIALC</sequence>
<dbReference type="RefSeq" id="WP_248943388.1">
    <property type="nucleotide sequence ID" value="NZ_JAKIKS010000272.1"/>
</dbReference>
<feature type="signal peptide" evidence="1">
    <location>
        <begin position="1"/>
        <end position="28"/>
    </location>
</feature>